<evidence type="ECO:0000313" key="1">
    <source>
        <dbReference type="EMBL" id="KAI4324537.1"/>
    </source>
</evidence>
<comment type="caution">
    <text evidence="1">The sequence shown here is derived from an EMBL/GenBank/DDBJ whole genome shotgun (WGS) entry which is preliminary data.</text>
</comment>
<name>A0ACB9MK28_9MYRT</name>
<protein>
    <submittedName>
        <fullName evidence="1">Uncharacterized protein</fullName>
    </submittedName>
</protein>
<dbReference type="EMBL" id="CM042888">
    <property type="protein sequence ID" value="KAI4324537.1"/>
    <property type="molecule type" value="Genomic_DNA"/>
</dbReference>
<sequence>MKRNMAKLDLDRRFTNSLDVSLLLSITWIGFELYFNATDPLSERWQVYWIIPAFWILLAYAFLVVICTLWSPSRNPTRYAYLEETEDVEDGVSLTNSSVMAAESVGKLVPDLEEDKQE</sequence>
<gene>
    <name evidence="1" type="ORF">MLD38_030020</name>
</gene>
<evidence type="ECO:0000313" key="2">
    <source>
        <dbReference type="Proteomes" id="UP001057402"/>
    </source>
</evidence>
<keyword evidence="2" id="KW-1185">Reference proteome</keyword>
<dbReference type="Proteomes" id="UP001057402">
    <property type="component" value="Chromosome 9"/>
</dbReference>
<proteinExistence type="predicted"/>
<reference evidence="2" key="1">
    <citation type="journal article" date="2023" name="Front. Plant Sci.">
        <title>Chromosomal-level genome assembly of Melastoma candidum provides insights into trichome evolution.</title>
        <authorList>
            <person name="Zhong Y."/>
            <person name="Wu W."/>
            <person name="Sun C."/>
            <person name="Zou P."/>
            <person name="Liu Y."/>
            <person name="Dai S."/>
            <person name="Zhou R."/>
        </authorList>
    </citation>
    <scope>NUCLEOTIDE SEQUENCE [LARGE SCALE GENOMIC DNA]</scope>
</reference>
<organism evidence="1 2">
    <name type="scientific">Melastoma candidum</name>
    <dbReference type="NCBI Taxonomy" id="119954"/>
    <lineage>
        <taxon>Eukaryota</taxon>
        <taxon>Viridiplantae</taxon>
        <taxon>Streptophyta</taxon>
        <taxon>Embryophyta</taxon>
        <taxon>Tracheophyta</taxon>
        <taxon>Spermatophyta</taxon>
        <taxon>Magnoliopsida</taxon>
        <taxon>eudicotyledons</taxon>
        <taxon>Gunneridae</taxon>
        <taxon>Pentapetalae</taxon>
        <taxon>rosids</taxon>
        <taxon>malvids</taxon>
        <taxon>Myrtales</taxon>
        <taxon>Melastomataceae</taxon>
        <taxon>Melastomatoideae</taxon>
        <taxon>Melastomateae</taxon>
        <taxon>Melastoma</taxon>
    </lineage>
</organism>
<accession>A0ACB9MK28</accession>